<dbReference type="InterPro" id="IPR017896">
    <property type="entry name" value="4Fe4S_Fe-S-bd"/>
</dbReference>
<feature type="domain" description="4Fe-4S ferredoxin-type" evidence="4">
    <location>
        <begin position="180"/>
        <end position="209"/>
    </location>
</feature>
<keyword evidence="6" id="KW-1185">Reference proteome</keyword>
<dbReference type="Proteomes" id="UP001198182">
    <property type="component" value="Unassembled WGS sequence"/>
</dbReference>
<accession>A0AAE3EE83</accession>
<organism evidence="5 6">
    <name type="scientific">Hominifimenecus microfluidus</name>
    <dbReference type="NCBI Taxonomy" id="2885348"/>
    <lineage>
        <taxon>Bacteria</taxon>
        <taxon>Bacillati</taxon>
        <taxon>Bacillota</taxon>
        <taxon>Clostridia</taxon>
        <taxon>Lachnospirales</taxon>
        <taxon>Lachnospiraceae</taxon>
        <taxon>Hominifimenecus</taxon>
    </lineage>
</organism>
<dbReference type="AlphaFoldDB" id="A0AAE3EE83"/>
<dbReference type="NCBIfam" id="NF038196">
    <property type="entry name" value="ferrodoxin_EFR1"/>
    <property type="match status" value="1"/>
</dbReference>
<dbReference type="InterPro" id="IPR017900">
    <property type="entry name" value="4Fe4S_Fe_S_CS"/>
</dbReference>
<gene>
    <name evidence="5" type="ORF">LKD81_16235</name>
</gene>
<dbReference type="EMBL" id="JAJEQR010000072">
    <property type="protein sequence ID" value="MCC2232520.1"/>
    <property type="molecule type" value="Genomic_DNA"/>
</dbReference>
<keyword evidence="1" id="KW-0479">Metal-binding</keyword>
<protein>
    <submittedName>
        <fullName evidence="5">EFR1 family ferrodoxin</fullName>
    </submittedName>
</protein>
<dbReference type="Gene3D" id="3.40.50.360">
    <property type="match status" value="1"/>
</dbReference>
<evidence type="ECO:0000256" key="2">
    <source>
        <dbReference type="ARBA" id="ARBA00023004"/>
    </source>
</evidence>
<sequence length="253" mass="28805">MIFCFSGTGNSRYIAKRIAEALEDDIIDLNARIKARDTSSIQTGQDVILVTPTYAWRIPRIVSAWIARTEWRDARRIWFVMDCGAEIGNAARYNREIAARKHLCDMGTAQVIMPENYIAMFRAPQAKEAREIVARAEPCIDEIVSHLKNGEAFSAPRNNLYDRLMSGPVNPIFYRVVVKAKAFRAGDSCTGCGQCVRRCPVNNIRLIDKKPVWEEKCTHCMACICYCPAKAIEYGKRSVGKPRYHFEALRYEK</sequence>
<dbReference type="PROSITE" id="PS00198">
    <property type="entry name" value="4FE4S_FER_1"/>
    <property type="match status" value="2"/>
</dbReference>
<dbReference type="InterPro" id="IPR029039">
    <property type="entry name" value="Flavoprotein-like_sf"/>
</dbReference>
<dbReference type="RefSeq" id="WP_308454926.1">
    <property type="nucleotide sequence ID" value="NZ_JAJEQR010000072.1"/>
</dbReference>
<dbReference type="InterPro" id="IPR047964">
    <property type="entry name" value="EFR1-like"/>
</dbReference>
<comment type="caution">
    <text evidence="5">The sequence shown here is derived from an EMBL/GenBank/DDBJ whole genome shotgun (WGS) entry which is preliminary data.</text>
</comment>
<evidence type="ECO:0000313" key="5">
    <source>
        <dbReference type="EMBL" id="MCC2232520.1"/>
    </source>
</evidence>
<feature type="domain" description="4Fe-4S ferredoxin-type" evidence="4">
    <location>
        <begin position="214"/>
        <end position="237"/>
    </location>
</feature>
<proteinExistence type="predicted"/>
<keyword evidence="3" id="KW-0411">Iron-sulfur</keyword>
<keyword evidence="2" id="KW-0408">Iron</keyword>
<dbReference type="InterPro" id="IPR026816">
    <property type="entry name" value="Flavodoxin_dom"/>
</dbReference>
<dbReference type="GO" id="GO:0046872">
    <property type="term" value="F:metal ion binding"/>
    <property type="evidence" value="ECO:0007669"/>
    <property type="project" value="UniProtKB-KW"/>
</dbReference>
<dbReference type="Gene3D" id="3.30.70.20">
    <property type="match status" value="1"/>
</dbReference>
<evidence type="ECO:0000313" key="6">
    <source>
        <dbReference type="Proteomes" id="UP001198182"/>
    </source>
</evidence>
<dbReference type="Pfam" id="PF12724">
    <property type="entry name" value="Flavodoxin_5"/>
    <property type="match status" value="1"/>
</dbReference>
<evidence type="ECO:0000256" key="1">
    <source>
        <dbReference type="ARBA" id="ARBA00022723"/>
    </source>
</evidence>
<name>A0AAE3EE83_9FIRM</name>
<evidence type="ECO:0000259" key="4">
    <source>
        <dbReference type="PROSITE" id="PS51379"/>
    </source>
</evidence>
<dbReference type="Pfam" id="PF00037">
    <property type="entry name" value="Fer4"/>
    <property type="match status" value="2"/>
</dbReference>
<dbReference type="SUPFAM" id="SSF52218">
    <property type="entry name" value="Flavoproteins"/>
    <property type="match status" value="1"/>
</dbReference>
<dbReference type="PROSITE" id="PS51379">
    <property type="entry name" value="4FE4S_FER_2"/>
    <property type="match status" value="2"/>
</dbReference>
<dbReference type="GO" id="GO:0051536">
    <property type="term" value="F:iron-sulfur cluster binding"/>
    <property type="evidence" value="ECO:0007669"/>
    <property type="project" value="UniProtKB-KW"/>
</dbReference>
<dbReference type="SUPFAM" id="SSF54862">
    <property type="entry name" value="4Fe-4S ferredoxins"/>
    <property type="match status" value="1"/>
</dbReference>
<reference evidence="5" key="1">
    <citation type="submission" date="2021-10" db="EMBL/GenBank/DDBJ databases">
        <title>Anaerobic single-cell dispensing facilitates the cultivation of human gut bacteria.</title>
        <authorList>
            <person name="Afrizal A."/>
        </authorList>
    </citation>
    <scope>NUCLEOTIDE SEQUENCE</scope>
    <source>
        <strain evidence="5">CLA-AA-H215</strain>
    </source>
</reference>
<evidence type="ECO:0000256" key="3">
    <source>
        <dbReference type="ARBA" id="ARBA00023014"/>
    </source>
</evidence>